<dbReference type="InterPro" id="IPR041470">
    <property type="entry name" value="GCP_N"/>
</dbReference>
<organism evidence="9 10">
    <name type="scientific">Escovopsis weberi</name>
    <dbReference type="NCBI Taxonomy" id="150374"/>
    <lineage>
        <taxon>Eukaryota</taxon>
        <taxon>Fungi</taxon>
        <taxon>Dikarya</taxon>
        <taxon>Ascomycota</taxon>
        <taxon>Pezizomycotina</taxon>
        <taxon>Sordariomycetes</taxon>
        <taxon>Hypocreomycetidae</taxon>
        <taxon>Hypocreales</taxon>
        <taxon>Hypocreaceae</taxon>
        <taxon>Escovopsis</taxon>
    </lineage>
</organism>
<name>A0A0M8MRH9_ESCWE</name>
<dbReference type="GO" id="GO:0005874">
    <property type="term" value="C:microtubule"/>
    <property type="evidence" value="ECO:0007669"/>
    <property type="project" value="UniProtKB-KW"/>
</dbReference>
<dbReference type="PANTHER" id="PTHR19302">
    <property type="entry name" value="GAMMA TUBULIN COMPLEX PROTEIN"/>
    <property type="match status" value="1"/>
</dbReference>
<dbReference type="GO" id="GO:0005816">
    <property type="term" value="C:spindle pole body"/>
    <property type="evidence" value="ECO:0007669"/>
    <property type="project" value="UniProtKB-ARBA"/>
</dbReference>
<feature type="domain" description="Gamma tubulin complex component protein N-terminal" evidence="8">
    <location>
        <begin position="116"/>
        <end position="382"/>
    </location>
</feature>
<reference evidence="9 10" key="1">
    <citation type="submission" date="2015-07" db="EMBL/GenBank/DDBJ databases">
        <title>The genome of the fungus Escovopsis weberi, a specialized disease agent of ant agriculture.</title>
        <authorList>
            <person name="de Man T.J."/>
            <person name="Stajich J.E."/>
            <person name="Kubicek C.P."/>
            <person name="Chenthamara K."/>
            <person name="Atanasova L."/>
            <person name="Druzhinina I.S."/>
            <person name="Birnbaum S."/>
            <person name="Barribeau S.M."/>
            <person name="Teiling C."/>
            <person name="Suen G."/>
            <person name="Currie C."/>
            <person name="Gerardo N.M."/>
        </authorList>
    </citation>
    <scope>NUCLEOTIDE SEQUENCE [LARGE SCALE GENOMIC DNA]</scope>
</reference>
<dbReference type="Proteomes" id="UP000053831">
    <property type="component" value="Unassembled WGS sequence"/>
</dbReference>
<dbReference type="InterPro" id="IPR040457">
    <property type="entry name" value="GCP_C"/>
</dbReference>
<dbReference type="InterPro" id="IPR042241">
    <property type="entry name" value="GCP_C_sf"/>
</dbReference>
<evidence type="ECO:0000256" key="6">
    <source>
        <dbReference type="SAM" id="MobiDB-lite"/>
    </source>
</evidence>
<keyword evidence="4 5" id="KW-0206">Cytoskeleton</keyword>
<dbReference type="Gene3D" id="1.20.120.1900">
    <property type="entry name" value="Gamma-tubulin complex, C-terminal domain"/>
    <property type="match status" value="1"/>
</dbReference>
<evidence type="ECO:0000256" key="4">
    <source>
        <dbReference type="ARBA" id="ARBA00023212"/>
    </source>
</evidence>
<dbReference type="GO" id="GO:0031122">
    <property type="term" value="P:cytoplasmic microtubule organization"/>
    <property type="evidence" value="ECO:0007669"/>
    <property type="project" value="TreeGrafter"/>
</dbReference>
<feature type="domain" description="Gamma tubulin complex component C-terminal" evidence="7">
    <location>
        <begin position="530"/>
        <end position="898"/>
    </location>
</feature>
<keyword evidence="10" id="KW-1185">Reference proteome</keyword>
<dbReference type="Pfam" id="PF17681">
    <property type="entry name" value="GCP_N_terminal"/>
    <property type="match status" value="1"/>
</dbReference>
<dbReference type="GO" id="GO:0000922">
    <property type="term" value="C:spindle pole"/>
    <property type="evidence" value="ECO:0007669"/>
    <property type="project" value="InterPro"/>
</dbReference>
<comment type="similarity">
    <text evidence="1 5">Belongs to the TUBGCP family.</text>
</comment>
<proteinExistence type="inferred from homology"/>
<dbReference type="OrthoDB" id="775571at2759"/>
<evidence type="ECO:0000259" key="7">
    <source>
        <dbReference type="Pfam" id="PF04130"/>
    </source>
</evidence>
<dbReference type="GO" id="GO:0051225">
    <property type="term" value="P:spindle assembly"/>
    <property type="evidence" value="ECO:0007669"/>
    <property type="project" value="TreeGrafter"/>
</dbReference>
<dbReference type="GO" id="GO:0043015">
    <property type="term" value="F:gamma-tubulin binding"/>
    <property type="evidence" value="ECO:0007669"/>
    <property type="project" value="InterPro"/>
</dbReference>
<dbReference type="EMBL" id="LGSR01000022">
    <property type="protein sequence ID" value="KOS17866.1"/>
    <property type="molecule type" value="Genomic_DNA"/>
</dbReference>
<evidence type="ECO:0000259" key="8">
    <source>
        <dbReference type="Pfam" id="PF17681"/>
    </source>
</evidence>
<accession>A0A0M8MRH9</accession>
<dbReference type="Pfam" id="PF04130">
    <property type="entry name" value="GCP_C_terminal"/>
    <property type="match status" value="1"/>
</dbReference>
<dbReference type="STRING" id="150374.A0A0M8MRH9"/>
<dbReference type="GO" id="GO:0051011">
    <property type="term" value="F:microtubule minus-end binding"/>
    <property type="evidence" value="ECO:0007669"/>
    <property type="project" value="TreeGrafter"/>
</dbReference>
<sequence>MAGKTDEADVFALSNLWQTSDLLQHIEPDATTTSHSEAESDDSSDMWTNPKLPEEPAPVYRTWDAFLTGKPVTAHKPMFLSEAGPAAYDALLSSEHDPLGIENAGVPVVDIKTYLSSLLALTLGRESILFTRDEKTRTLKPVLPMMRVSGYSADVLLGLEKQCSRCSGALADLQSFIDFAYQNHPSRCSVALASTVSQIIQVVQEWVATKGRDPRSILQLQSTINAVLAILSPFQTLTAQLHRDLSDEDILTLVFQQSYAVDNNEEYLRQIMREVLRRVSGPWIEFLEEWIGTRREEGLPLTKNNVGKSKGFVVVRPRVFIDDFGRETEEVDFALDQDRMPRFMPGDVADIIFETGRNLRFIRTFHVDHPLAQPSLMASSKPPKAEWLYDWDAILKLESRVAEYRNTLLEAIHSSRARASSFAGNAGLSLEPNPVSELNMFELDRDTLERRLEASMEHFSQPIEKNTNEDLLGKIIQERLSGAHKPGIELSNSTPHWSLLPVLSFGSIASAQAQVVNKEALKLLFTAHDLRDHLRLQREFQLLGNGIFCSRLSQALFNPDVETTEKRAGSVRSGGVMGLRLGGRDTWPPASSELRLALMGILAESYEANTGSKLEVSRSGFGDSSELPGDLSFAVRDLSDEEIDKCMNPDSLEALDFLRLSYTAPPQLTCIITPMSLMQYDRIFRLLLRVLRVLFVVDQLFRDVVMSRRWEDAGSVVYRFVRESQHFVSALAAYLLDTGVAVPWKMFDDKLDKIQADLVKPGSSSDELQSPDRLRELHSLVLDRILVALFLRKRQQPVLSLLEDILNAVLQFAKYVRLRSLGRDAEIEGVRDPVTLYRDFRKKVCRFIKVCRGLSDKARRGRENTLLEADRSLREQFGTGDESMIAQLLVKLDMFDYYVRG</sequence>
<dbReference type="FunFam" id="1.20.120.1900:FF:000013">
    <property type="entry name" value="Spindle pole body component"/>
    <property type="match status" value="1"/>
</dbReference>
<evidence type="ECO:0000313" key="10">
    <source>
        <dbReference type="Proteomes" id="UP000053831"/>
    </source>
</evidence>
<dbReference type="GO" id="GO:0000930">
    <property type="term" value="C:gamma-tubulin complex"/>
    <property type="evidence" value="ECO:0007669"/>
    <property type="project" value="TreeGrafter"/>
</dbReference>
<dbReference type="GO" id="GO:0051321">
    <property type="term" value="P:meiotic cell cycle"/>
    <property type="evidence" value="ECO:0007669"/>
    <property type="project" value="TreeGrafter"/>
</dbReference>
<dbReference type="GO" id="GO:0007020">
    <property type="term" value="P:microtubule nucleation"/>
    <property type="evidence" value="ECO:0007669"/>
    <property type="project" value="InterPro"/>
</dbReference>
<dbReference type="InterPro" id="IPR007259">
    <property type="entry name" value="GCP"/>
</dbReference>
<dbReference type="PANTHER" id="PTHR19302:SF70">
    <property type="entry name" value="GAMMA-TUBULIN COMPLEX COMPONENT 6"/>
    <property type="match status" value="1"/>
</dbReference>
<protein>
    <recommendedName>
        <fullName evidence="5">Spindle pole body component</fullName>
    </recommendedName>
</protein>
<evidence type="ECO:0000313" key="9">
    <source>
        <dbReference type="EMBL" id="KOS17866.1"/>
    </source>
</evidence>
<evidence type="ECO:0000256" key="2">
    <source>
        <dbReference type="ARBA" id="ARBA00022490"/>
    </source>
</evidence>
<dbReference type="GO" id="GO:0000278">
    <property type="term" value="P:mitotic cell cycle"/>
    <property type="evidence" value="ECO:0007669"/>
    <property type="project" value="TreeGrafter"/>
</dbReference>
<dbReference type="AlphaFoldDB" id="A0A0M8MRH9"/>
<feature type="region of interest" description="Disordered" evidence="6">
    <location>
        <begin position="30"/>
        <end position="53"/>
    </location>
</feature>
<comment type="caution">
    <text evidence="9">The sequence shown here is derived from an EMBL/GenBank/DDBJ whole genome shotgun (WGS) entry which is preliminary data.</text>
</comment>
<keyword evidence="3 5" id="KW-0493">Microtubule</keyword>
<keyword evidence="2 5" id="KW-0963">Cytoplasm</keyword>
<gene>
    <name evidence="9" type="ORF">ESCO_003056</name>
</gene>
<evidence type="ECO:0000256" key="5">
    <source>
        <dbReference type="RuleBase" id="RU363050"/>
    </source>
</evidence>
<comment type="subcellular location">
    <subcellularLocation>
        <location evidence="5">Cytoplasm</location>
        <location evidence="5">Cytoskeleton</location>
        <location evidence="5">Microtubule organizing center</location>
    </subcellularLocation>
</comment>
<evidence type="ECO:0000256" key="1">
    <source>
        <dbReference type="ARBA" id="ARBA00010337"/>
    </source>
</evidence>
<evidence type="ECO:0000256" key="3">
    <source>
        <dbReference type="ARBA" id="ARBA00022701"/>
    </source>
</evidence>